<dbReference type="Proteomes" id="UP001222027">
    <property type="component" value="Unassembled WGS sequence"/>
</dbReference>
<accession>A0AAV8RW17</accession>
<sequence length="158" mass="17876">MGNQSSPVLCSDLRAGLERIEWKHYVSPVDEGGLKRGVEGTRRQPIRDNVTGWHRWIPWVLPVTVGQVNIACVFSHSLFLCTAIVTVHGSADQVGVNLRALWTALRSVEMGARMHAGHVRNERAARLPPRERHEDSIGTVRFIMDFDLDRSFVRLIEK</sequence>
<name>A0AAV8RW17_ENSVE</name>
<evidence type="ECO:0000313" key="2">
    <source>
        <dbReference type="Proteomes" id="UP001222027"/>
    </source>
</evidence>
<dbReference type="AlphaFoldDB" id="A0AAV8RW17"/>
<protein>
    <submittedName>
        <fullName evidence="1">Uncharacterized protein</fullName>
    </submittedName>
</protein>
<organism evidence="1 2">
    <name type="scientific">Ensete ventricosum</name>
    <name type="common">Abyssinian banana</name>
    <name type="synonym">Musa ensete</name>
    <dbReference type="NCBI Taxonomy" id="4639"/>
    <lineage>
        <taxon>Eukaryota</taxon>
        <taxon>Viridiplantae</taxon>
        <taxon>Streptophyta</taxon>
        <taxon>Embryophyta</taxon>
        <taxon>Tracheophyta</taxon>
        <taxon>Spermatophyta</taxon>
        <taxon>Magnoliopsida</taxon>
        <taxon>Liliopsida</taxon>
        <taxon>Zingiberales</taxon>
        <taxon>Musaceae</taxon>
        <taxon>Ensete</taxon>
    </lineage>
</organism>
<keyword evidence="2" id="KW-1185">Reference proteome</keyword>
<gene>
    <name evidence="1" type="ORF">OPV22_001122</name>
</gene>
<reference evidence="1 2" key="1">
    <citation type="submission" date="2022-12" db="EMBL/GenBank/DDBJ databases">
        <title>Chromosome-scale assembly of the Ensete ventricosum genome.</title>
        <authorList>
            <person name="Dussert Y."/>
            <person name="Stocks J."/>
            <person name="Wendawek A."/>
            <person name="Woldeyes F."/>
            <person name="Nichols R.A."/>
            <person name="Borrell J.S."/>
        </authorList>
    </citation>
    <scope>NUCLEOTIDE SEQUENCE [LARGE SCALE GENOMIC DNA]</scope>
    <source>
        <strain evidence="2">cv. Maze</strain>
        <tissue evidence="1">Seeds</tissue>
    </source>
</reference>
<comment type="caution">
    <text evidence="1">The sequence shown here is derived from an EMBL/GenBank/DDBJ whole genome shotgun (WGS) entry which is preliminary data.</text>
</comment>
<proteinExistence type="predicted"/>
<evidence type="ECO:0000313" key="1">
    <source>
        <dbReference type="EMBL" id="KAJ8510688.1"/>
    </source>
</evidence>
<dbReference type="EMBL" id="JAQQAF010000001">
    <property type="protein sequence ID" value="KAJ8510688.1"/>
    <property type="molecule type" value="Genomic_DNA"/>
</dbReference>